<keyword evidence="9" id="KW-0378">Hydrolase</keyword>
<name>A0A1L8DQV2_9DIPT</name>
<evidence type="ECO:0000256" key="11">
    <source>
        <dbReference type="ARBA" id="ARBA00023049"/>
    </source>
</evidence>
<evidence type="ECO:0000256" key="9">
    <source>
        <dbReference type="ARBA" id="ARBA00022801"/>
    </source>
</evidence>
<evidence type="ECO:0000256" key="4">
    <source>
        <dbReference type="ARBA" id="ARBA00022525"/>
    </source>
</evidence>
<evidence type="ECO:0000256" key="2">
    <source>
        <dbReference type="ARBA" id="ARBA00004613"/>
    </source>
</evidence>
<evidence type="ECO:0000256" key="14">
    <source>
        <dbReference type="ARBA" id="ARBA00069039"/>
    </source>
</evidence>
<evidence type="ECO:0000256" key="16">
    <source>
        <dbReference type="SAM" id="SignalP"/>
    </source>
</evidence>
<dbReference type="GO" id="GO:0006508">
    <property type="term" value="P:proteolysis"/>
    <property type="evidence" value="ECO:0007669"/>
    <property type="project" value="UniProtKB-KW"/>
</dbReference>
<dbReference type="GO" id="GO:0005615">
    <property type="term" value="C:extracellular space"/>
    <property type="evidence" value="ECO:0007669"/>
    <property type="project" value="TreeGrafter"/>
</dbReference>
<dbReference type="EMBL" id="GFDF01005226">
    <property type="protein sequence ID" value="JAV08858.1"/>
    <property type="molecule type" value="Transcribed_RNA"/>
</dbReference>
<sequence>MKISIVIVFAVLCALGKSFAEVVRYDNYRIYGVTVNSLDDLKVLKSLEGSSDGYTFLSMPSKLSSEAAVVVAPHKLAAFEDFLKSRNIKHTVTNKNLQRSIDMERRLMNFRKKRSNGFDFDNYHTLDEINIWLKSLEQAYPDLVTVVSAGKSFQDRDILGIKLSHGSKNPGIFIEGGIHAREWISPATVIFLINELLTSQDEAIKDLAESYDWYIFPSINPDGYVFSHEKDRLWRKTMSKHPNIPCYGVDANRNWDFHWTDEDTDNPCADSYSGPKAASESEVIAVGNYMESIKEQLHLFLSFHSFSQLILFPNGYTPDHVEHYDDLMDIGDTAAKALAKRYGTEYTVGDIYSTIYPAPGTSIDWAMGVLGVKLSFVYELRPTSIMEGGFELSPDKIRPVASETIDSVVALVNRAKELKYFDLQ</sequence>
<dbReference type="CDD" id="cd03860">
    <property type="entry name" value="M14_CP_A-B_like"/>
    <property type="match status" value="1"/>
</dbReference>
<dbReference type="SUPFAM" id="SSF53187">
    <property type="entry name" value="Zn-dependent exopeptidases"/>
    <property type="match status" value="1"/>
</dbReference>
<keyword evidence="12" id="KW-1015">Disulfide bond</keyword>
<comment type="cofactor">
    <cofactor evidence="1">
        <name>Zn(2+)</name>
        <dbReference type="ChEBI" id="CHEBI:29105"/>
    </cofactor>
</comment>
<dbReference type="PRINTS" id="PR00765">
    <property type="entry name" value="CRBOXYPTASEA"/>
</dbReference>
<dbReference type="Pfam" id="PF02244">
    <property type="entry name" value="Propep_M14"/>
    <property type="match status" value="1"/>
</dbReference>
<dbReference type="InterPro" id="IPR036990">
    <property type="entry name" value="M14A-like_propep"/>
</dbReference>
<dbReference type="Gene3D" id="3.30.70.340">
    <property type="entry name" value="Metallocarboxypeptidase-like"/>
    <property type="match status" value="1"/>
</dbReference>
<dbReference type="InterPro" id="IPR000834">
    <property type="entry name" value="Peptidase_M14"/>
</dbReference>
<evidence type="ECO:0000256" key="8">
    <source>
        <dbReference type="ARBA" id="ARBA00022729"/>
    </source>
</evidence>
<evidence type="ECO:0000256" key="13">
    <source>
        <dbReference type="ARBA" id="ARBA00057299"/>
    </source>
</evidence>
<feature type="signal peptide" evidence="16">
    <location>
        <begin position="1"/>
        <end position="20"/>
    </location>
</feature>
<evidence type="ECO:0000256" key="10">
    <source>
        <dbReference type="ARBA" id="ARBA00022833"/>
    </source>
</evidence>
<evidence type="ECO:0000256" key="1">
    <source>
        <dbReference type="ARBA" id="ARBA00001947"/>
    </source>
</evidence>
<feature type="active site" description="Proton donor/acceptor" evidence="15">
    <location>
        <position position="379"/>
    </location>
</feature>
<evidence type="ECO:0000256" key="12">
    <source>
        <dbReference type="ARBA" id="ARBA00023157"/>
    </source>
</evidence>
<accession>A0A1L8DQV2</accession>
<keyword evidence="7" id="KW-0479">Metal-binding</keyword>
<comment type="similarity">
    <text evidence="3 15">Belongs to the peptidase M14 family.</text>
</comment>
<evidence type="ECO:0000259" key="17">
    <source>
        <dbReference type="PROSITE" id="PS52035"/>
    </source>
</evidence>
<dbReference type="SUPFAM" id="SSF54897">
    <property type="entry name" value="Protease propeptides/inhibitors"/>
    <property type="match status" value="1"/>
</dbReference>
<evidence type="ECO:0000256" key="15">
    <source>
        <dbReference type="PROSITE-ProRule" id="PRU01379"/>
    </source>
</evidence>
<dbReference type="GO" id="GO:0008270">
    <property type="term" value="F:zinc ion binding"/>
    <property type="evidence" value="ECO:0007669"/>
    <property type="project" value="InterPro"/>
</dbReference>
<dbReference type="AlphaFoldDB" id="A0A1L8DQV2"/>
<evidence type="ECO:0000256" key="3">
    <source>
        <dbReference type="ARBA" id="ARBA00005988"/>
    </source>
</evidence>
<protein>
    <recommendedName>
        <fullName evidence="14">Zinc carboxypeptidase A 1</fullName>
    </recommendedName>
</protein>
<keyword evidence="8 16" id="KW-0732">Signal</keyword>
<dbReference type="PANTHER" id="PTHR11705">
    <property type="entry name" value="PROTEASE FAMILY M14 CARBOXYPEPTIDASE A,B"/>
    <property type="match status" value="1"/>
</dbReference>
<dbReference type="PROSITE" id="PS52035">
    <property type="entry name" value="PEPTIDASE_M14"/>
    <property type="match status" value="1"/>
</dbReference>
<reference evidence="18" key="1">
    <citation type="submission" date="2016-12" db="EMBL/GenBank/DDBJ databases">
        <title>An insight into the sialome and mialome of the sand fly, Nyssomyia neivai.</title>
        <authorList>
            <person name="Sebastian V."/>
            <person name="Goulart T.M."/>
            <person name="Oliveira W."/>
            <person name="Calvo E."/>
            <person name="Oliveira L.F."/>
            <person name="Pinto M.C."/>
            <person name="Rosselino A.M."/>
            <person name="Ribeiro J.M."/>
        </authorList>
    </citation>
    <scope>NUCLEOTIDE SEQUENCE</scope>
</reference>
<organism evidence="18">
    <name type="scientific">Nyssomyia neivai</name>
    <dbReference type="NCBI Taxonomy" id="330878"/>
    <lineage>
        <taxon>Eukaryota</taxon>
        <taxon>Metazoa</taxon>
        <taxon>Ecdysozoa</taxon>
        <taxon>Arthropoda</taxon>
        <taxon>Hexapoda</taxon>
        <taxon>Insecta</taxon>
        <taxon>Pterygota</taxon>
        <taxon>Neoptera</taxon>
        <taxon>Endopterygota</taxon>
        <taxon>Diptera</taxon>
        <taxon>Nematocera</taxon>
        <taxon>Psychodoidea</taxon>
        <taxon>Psychodidae</taxon>
        <taxon>Nyssomyia</taxon>
    </lineage>
</organism>
<dbReference type="SMART" id="SM00631">
    <property type="entry name" value="Zn_pept"/>
    <property type="match status" value="1"/>
</dbReference>
<keyword evidence="5 18" id="KW-0121">Carboxypeptidase</keyword>
<dbReference type="GO" id="GO:0004181">
    <property type="term" value="F:metallocarboxypeptidase activity"/>
    <property type="evidence" value="ECO:0007669"/>
    <property type="project" value="InterPro"/>
</dbReference>
<keyword evidence="10" id="KW-0862">Zinc</keyword>
<dbReference type="Gene3D" id="3.40.630.10">
    <property type="entry name" value="Zn peptidases"/>
    <property type="match status" value="1"/>
</dbReference>
<evidence type="ECO:0000313" key="18">
    <source>
        <dbReference type="EMBL" id="JAV08858.1"/>
    </source>
</evidence>
<keyword evidence="4" id="KW-0964">Secreted</keyword>
<evidence type="ECO:0000256" key="6">
    <source>
        <dbReference type="ARBA" id="ARBA00022670"/>
    </source>
</evidence>
<evidence type="ECO:0000256" key="5">
    <source>
        <dbReference type="ARBA" id="ARBA00022645"/>
    </source>
</evidence>
<dbReference type="InterPro" id="IPR057246">
    <property type="entry name" value="CARBOXYPEPT_ZN_1"/>
</dbReference>
<feature type="chain" id="PRO_5013358500" description="Zinc carboxypeptidase A 1" evidence="16">
    <location>
        <begin position="21"/>
        <end position="424"/>
    </location>
</feature>
<proteinExistence type="inferred from homology"/>
<feature type="domain" description="Peptidase M14" evidence="17">
    <location>
        <begin position="122"/>
        <end position="415"/>
    </location>
</feature>
<keyword evidence="11" id="KW-0482">Metalloprotease</keyword>
<dbReference type="Pfam" id="PF00246">
    <property type="entry name" value="Peptidase_M14"/>
    <property type="match status" value="1"/>
</dbReference>
<dbReference type="FunFam" id="3.40.630.10:FF:000040">
    <property type="entry name" value="zinc carboxypeptidase"/>
    <property type="match status" value="1"/>
</dbReference>
<comment type="function">
    <text evidence="13">Involved in the digestion of the blood meal.</text>
</comment>
<dbReference type="InterPro" id="IPR003146">
    <property type="entry name" value="M14A_act_pep"/>
</dbReference>
<comment type="subcellular location">
    <subcellularLocation>
        <location evidence="2">Secreted</location>
    </subcellularLocation>
</comment>
<dbReference type="PROSITE" id="PS00132">
    <property type="entry name" value="CARBOXYPEPT_ZN_1"/>
    <property type="match status" value="1"/>
</dbReference>
<dbReference type="FunFam" id="3.30.70.340:FF:000002">
    <property type="entry name" value="Carboxypeptidase A"/>
    <property type="match status" value="1"/>
</dbReference>
<keyword evidence="6" id="KW-0645">Protease</keyword>
<evidence type="ECO:0000256" key="7">
    <source>
        <dbReference type="ARBA" id="ARBA00022723"/>
    </source>
</evidence>
<dbReference type="PANTHER" id="PTHR11705:SF156">
    <property type="entry name" value="RH39904P-RELATED"/>
    <property type="match status" value="1"/>
</dbReference>